<comment type="caution">
    <text evidence="3">The sequence shown here is derived from an EMBL/GenBank/DDBJ whole genome shotgun (WGS) entry which is preliminary data.</text>
</comment>
<comment type="similarity">
    <text evidence="1">Belongs to the THEM6 family.</text>
</comment>
<dbReference type="PANTHER" id="PTHR12475">
    <property type="match status" value="1"/>
</dbReference>
<dbReference type="CDD" id="cd00586">
    <property type="entry name" value="4HBT"/>
    <property type="match status" value="1"/>
</dbReference>
<dbReference type="InterPro" id="IPR029069">
    <property type="entry name" value="HotDog_dom_sf"/>
</dbReference>
<dbReference type="InterPro" id="IPR051490">
    <property type="entry name" value="THEM6_lcsJ_thioesterase"/>
</dbReference>
<organism evidence="3 4">
    <name type="scientific">Parthenolecanium corni</name>
    <dbReference type="NCBI Taxonomy" id="536013"/>
    <lineage>
        <taxon>Eukaryota</taxon>
        <taxon>Metazoa</taxon>
        <taxon>Ecdysozoa</taxon>
        <taxon>Arthropoda</taxon>
        <taxon>Hexapoda</taxon>
        <taxon>Insecta</taxon>
        <taxon>Pterygota</taxon>
        <taxon>Neoptera</taxon>
        <taxon>Paraneoptera</taxon>
        <taxon>Hemiptera</taxon>
        <taxon>Sternorrhyncha</taxon>
        <taxon>Coccoidea</taxon>
        <taxon>Coccidae</taxon>
        <taxon>Parthenolecanium</taxon>
    </lineage>
</organism>
<accession>A0AAN9TG40</accession>
<dbReference type="AlphaFoldDB" id="A0AAN9TG40"/>
<dbReference type="Gene3D" id="3.10.129.10">
    <property type="entry name" value="Hotdog Thioesterase"/>
    <property type="match status" value="1"/>
</dbReference>
<protein>
    <recommendedName>
        <fullName evidence="2">Protein THEM6</fullName>
    </recommendedName>
</protein>
<dbReference type="SUPFAM" id="SSF54637">
    <property type="entry name" value="Thioesterase/thiol ester dehydrase-isomerase"/>
    <property type="match status" value="1"/>
</dbReference>
<sequence length="166" mass="19505">MLQCICLTTDIDTLLFHMNNTRYLREVDFARADFYVRTSLWSEIKQKGGSVAQICTNIRYRRFIRPFCFYTITTKVVYWDHNSIFMEHRFVTKNSDFVNAIVMSRQRLINCSAEEVIGGLLYKENTAANETNISKPELPPEYVRWIESNEISSANLRNPNEKSQNE</sequence>
<name>A0AAN9TG40_9HEMI</name>
<reference evidence="3 4" key="1">
    <citation type="submission" date="2024-03" db="EMBL/GenBank/DDBJ databases">
        <title>Adaptation during the transition from Ophiocordyceps entomopathogen to insect associate is accompanied by gene loss and intensified selection.</title>
        <authorList>
            <person name="Ward C.M."/>
            <person name="Onetto C.A."/>
            <person name="Borneman A.R."/>
        </authorList>
    </citation>
    <scope>NUCLEOTIDE SEQUENCE [LARGE SCALE GENOMIC DNA]</scope>
    <source>
        <strain evidence="3">AWRI1</strain>
        <tissue evidence="3">Single Adult Female</tissue>
    </source>
</reference>
<keyword evidence="4" id="KW-1185">Reference proteome</keyword>
<proteinExistence type="inferred from homology"/>
<evidence type="ECO:0000256" key="2">
    <source>
        <dbReference type="ARBA" id="ARBA00041112"/>
    </source>
</evidence>
<dbReference type="Pfam" id="PF13279">
    <property type="entry name" value="4HBT_2"/>
    <property type="match status" value="1"/>
</dbReference>
<dbReference type="EMBL" id="JBBCAQ010000033">
    <property type="protein sequence ID" value="KAK7582631.1"/>
    <property type="molecule type" value="Genomic_DNA"/>
</dbReference>
<dbReference type="PANTHER" id="PTHR12475:SF11">
    <property type="entry name" value="PROTEIN THEM6"/>
    <property type="match status" value="1"/>
</dbReference>
<evidence type="ECO:0000256" key="1">
    <source>
        <dbReference type="ARBA" id="ARBA00038228"/>
    </source>
</evidence>
<evidence type="ECO:0000313" key="3">
    <source>
        <dbReference type="EMBL" id="KAK7582631.1"/>
    </source>
</evidence>
<dbReference type="Proteomes" id="UP001367676">
    <property type="component" value="Unassembled WGS sequence"/>
</dbReference>
<gene>
    <name evidence="3" type="ORF">V9T40_014076</name>
</gene>
<evidence type="ECO:0000313" key="4">
    <source>
        <dbReference type="Proteomes" id="UP001367676"/>
    </source>
</evidence>